<dbReference type="GO" id="GO:0016491">
    <property type="term" value="F:oxidoreductase activity"/>
    <property type="evidence" value="ECO:0007669"/>
    <property type="project" value="UniProtKB-KW"/>
</dbReference>
<reference evidence="5 6" key="1">
    <citation type="submission" date="2023-09" db="EMBL/GenBank/DDBJ databases">
        <title>Description of three actinobacteria isolated from air of manufacturing shop in a pharmaceutical factory.</title>
        <authorList>
            <person name="Zhang D.-F."/>
        </authorList>
    </citation>
    <scope>NUCLEOTIDE SEQUENCE [LARGE SCALE GENOMIC DNA]</scope>
    <source>
        <strain evidence="5 6">LY-0111</strain>
    </source>
</reference>
<evidence type="ECO:0000313" key="5">
    <source>
        <dbReference type="EMBL" id="MDR8019067.1"/>
    </source>
</evidence>
<dbReference type="EMBL" id="JAVKGR010000004">
    <property type="protein sequence ID" value="MDR8019067.1"/>
    <property type="molecule type" value="Genomic_DNA"/>
</dbReference>
<dbReference type="PANTHER" id="PTHR44196">
    <property type="entry name" value="DEHYDROGENASE/REDUCTASE SDR FAMILY MEMBER 7B"/>
    <property type="match status" value="1"/>
</dbReference>
<keyword evidence="2 5" id="KW-0560">Oxidoreductase</keyword>
<dbReference type="RefSeq" id="WP_310548061.1">
    <property type="nucleotide sequence ID" value="NZ_JAVKGR010000004.1"/>
</dbReference>
<dbReference type="Gene3D" id="3.40.50.720">
    <property type="entry name" value="NAD(P)-binding Rossmann-like Domain"/>
    <property type="match status" value="1"/>
</dbReference>
<evidence type="ECO:0000256" key="2">
    <source>
        <dbReference type="ARBA" id="ARBA00023002"/>
    </source>
</evidence>
<feature type="region of interest" description="Disordered" evidence="4">
    <location>
        <begin position="267"/>
        <end position="377"/>
    </location>
</feature>
<dbReference type="EC" id="1.-.-.-" evidence="5"/>
<protein>
    <submittedName>
        <fullName evidence="5">SDR family oxidoreductase</fullName>
        <ecNumber evidence="5">1.-.-.-</ecNumber>
    </submittedName>
</protein>
<dbReference type="PRINTS" id="PR00081">
    <property type="entry name" value="GDHRDH"/>
</dbReference>
<proteinExistence type="inferred from homology"/>
<dbReference type="InterPro" id="IPR002347">
    <property type="entry name" value="SDR_fam"/>
</dbReference>
<feature type="compositionally biased region" description="Basic and acidic residues" evidence="4">
    <location>
        <begin position="279"/>
        <end position="322"/>
    </location>
</feature>
<dbReference type="Pfam" id="PF00106">
    <property type="entry name" value="adh_short"/>
    <property type="match status" value="1"/>
</dbReference>
<dbReference type="PANTHER" id="PTHR44196:SF2">
    <property type="entry name" value="SHORT-CHAIN DEHYDROGENASE-RELATED"/>
    <property type="match status" value="1"/>
</dbReference>
<comment type="caution">
    <text evidence="5">The sequence shown here is derived from an EMBL/GenBank/DDBJ whole genome shotgun (WGS) entry which is preliminary data.</text>
</comment>
<feature type="compositionally biased region" description="Polar residues" evidence="4">
    <location>
        <begin position="323"/>
        <end position="344"/>
    </location>
</feature>
<evidence type="ECO:0000256" key="4">
    <source>
        <dbReference type="SAM" id="MobiDB-lite"/>
    </source>
</evidence>
<name>A0ABU2DRD6_9MICC</name>
<keyword evidence="6" id="KW-1185">Reference proteome</keyword>
<dbReference type="Proteomes" id="UP001251870">
    <property type="component" value="Unassembled WGS sequence"/>
</dbReference>
<sequence length="377" mass="40554">MALPTALITGSTAGLGAAFARQLAAQGYDLVLVARDADRLRTQAHSLTTQYGIRARRIVADLTTDDGVAAVRDRIEDTTQPVHLLVNNAGHGLAGDFADTALEDELNLLRLHVQTTVELCHAAAQTMRRQRGGRIINVASVAGYTSTGTYSAAKAYVINFSEALHEQLARYGVVVTALCPGLVRTEFHDRSGISIDRAKGWMWLNADDVVREGLAANAQGAKVHIPSRTYQALTASLKVLPDSVVRWAYQKRDSAAAVAADEQVDIASPAPEGAFQSPAERKRAEKERRKAEKAEAQAAKRAEKDAAKAQRQAEKQARHETPQDTAQKTESTPTGPTPAASQPSRPKKLSLPAPPRAKTSETTTQDDTSREPVSASR</sequence>
<gene>
    <name evidence="5" type="ORF">RIL96_05755</name>
</gene>
<evidence type="ECO:0000313" key="6">
    <source>
        <dbReference type="Proteomes" id="UP001251870"/>
    </source>
</evidence>
<evidence type="ECO:0000256" key="3">
    <source>
        <dbReference type="RuleBase" id="RU000363"/>
    </source>
</evidence>
<dbReference type="CDD" id="cd05233">
    <property type="entry name" value="SDR_c"/>
    <property type="match status" value="1"/>
</dbReference>
<evidence type="ECO:0000256" key="1">
    <source>
        <dbReference type="ARBA" id="ARBA00006484"/>
    </source>
</evidence>
<dbReference type="SUPFAM" id="SSF51735">
    <property type="entry name" value="NAD(P)-binding Rossmann-fold domains"/>
    <property type="match status" value="1"/>
</dbReference>
<accession>A0ABU2DRD6</accession>
<dbReference type="InterPro" id="IPR020904">
    <property type="entry name" value="Sc_DH/Rdtase_CS"/>
</dbReference>
<dbReference type="PROSITE" id="PS00061">
    <property type="entry name" value="ADH_SHORT"/>
    <property type="match status" value="1"/>
</dbReference>
<dbReference type="InterPro" id="IPR036291">
    <property type="entry name" value="NAD(P)-bd_dom_sf"/>
</dbReference>
<comment type="similarity">
    <text evidence="1 3">Belongs to the short-chain dehydrogenases/reductases (SDR) family.</text>
</comment>
<organism evidence="5 6">
    <name type="scientific">Nesterenkonia aerolata</name>
    <dbReference type="NCBI Taxonomy" id="3074079"/>
    <lineage>
        <taxon>Bacteria</taxon>
        <taxon>Bacillati</taxon>
        <taxon>Actinomycetota</taxon>
        <taxon>Actinomycetes</taxon>
        <taxon>Micrococcales</taxon>
        <taxon>Micrococcaceae</taxon>
        <taxon>Nesterenkonia</taxon>
    </lineage>
</organism>
<dbReference type="PRINTS" id="PR00080">
    <property type="entry name" value="SDRFAMILY"/>
</dbReference>